<dbReference type="OrthoDB" id="1202013at2"/>
<keyword evidence="2" id="KW-1185">Reference proteome</keyword>
<dbReference type="KEGG" id="tje:TJEJU_2419"/>
<evidence type="ECO:0000313" key="2">
    <source>
        <dbReference type="Proteomes" id="UP000215214"/>
    </source>
</evidence>
<organism evidence="1 2">
    <name type="scientific">Tenacibaculum jejuense</name>
    <dbReference type="NCBI Taxonomy" id="584609"/>
    <lineage>
        <taxon>Bacteria</taxon>
        <taxon>Pseudomonadati</taxon>
        <taxon>Bacteroidota</taxon>
        <taxon>Flavobacteriia</taxon>
        <taxon>Flavobacteriales</taxon>
        <taxon>Flavobacteriaceae</taxon>
        <taxon>Tenacibaculum</taxon>
    </lineage>
</organism>
<dbReference type="EMBL" id="LT899436">
    <property type="protein sequence ID" value="SNR16104.1"/>
    <property type="molecule type" value="Genomic_DNA"/>
</dbReference>
<reference evidence="1 2" key="1">
    <citation type="submission" date="2017-07" db="EMBL/GenBank/DDBJ databases">
        <authorList>
            <person name="Sun Z.S."/>
            <person name="Albrecht U."/>
            <person name="Echele G."/>
            <person name="Lee C.C."/>
        </authorList>
    </citation>
    <scope>NUCLEOTIDE SEQUENCE [LARGE SCALE GENOMIC DNA]</scope>
    <source>
        <strain evidence="2">type strain: KCTC 22618</strain>
    </source>
</reference>
<dbReference type="Proteomes" id="UP000215214">
    <property type="component" value="Chromosome TJEJU"/>
</dbReference>
<dbReference type="PROSITE" id="PS51257">
    <property type="entry name" value="PROKAR_LIPOPROTEIN"/>
    <property type="match status" value="1"/>
</dbReference>
<sequence length="143" mass="16541">MKYLILSFLAIVLTSCNINTEGNPERFKYGTFEIPAGDNYSKTIIVRKDSLQIEYYTKKVTISTDSTVIEKEVQQIDTLFITWRNNFSYTLKMKNPKTDLDKDPINVQMSKITDSSYNYISRIGFSKFTPKGTVYISKTPFKN</sequence>
<evidence type="ECO:0008006" key="3">
    <source>
        <dbReference type="Google" id="ProtNLM"/>
    </source>
</evidence>
<dbReference type="RefSeq" id="WP_095072405.1">
    <property type="nucleotide sequence ID" value="NZ_LT899436.1"/>
</dbReference>
<accession>A0A238UCA3</accession>
<evidence type="ECO:0000313" key="1">
    <source>
        <dbReference type="EMBL" id="SNR16104.1"/>
    </source>
</evidence>
<proteinExistence type="predicted"/>
<protein>
    <recommendedName>
        <fullName evidence="3">Lipoprotein</fullName>
    </recommendedName>
</protein>
<dbReference type="AlphaFoldDB" id="A0A238UCA3"/>
<name>A0A238UCA3_9FLAO</name>
<gene>
    <name evidence="1" type="ORF">TJEJU_2419</name>
</gene>